<sequence length="81" mass="9665">MFVTLLLPIIVPYGCSRTFFDPHARFVRRTNFFRWIHSVNEQSRQYQQVQLLKSEDIEKHKNTIIEGEQKPQTKFVPSNVT</sequence>
<name>A0ABT9Z175_9BACI</name>
<evidence type="ECO:0008006" key="3">
    <source>
        <dbReference type="Google" id="ProtNLM"/>
    </source>
</evidence>
<keyword evidence="2" id="KW-1185">Reference proteome</keyword>
<protein>
    <recommendedName>
        <fullName evidence="3">Secreted protein</fullName>
    </recommendedName>
</protein>
<organism evidence="1 2">
    <name type="scientific">Metabacillus niabensis</name>
    <dbReference type="NCBI Taxonomy" id="324854"/>
    <lineage>
        <taxon>Bacteria</taxon>
        <taxon>Bacillati</taxon>
        <taxon>Bacillota</taxon>
        <taxon>Bacilli</taxon>
        <taxon>Bacillales</taxon>
        <taxon>Bacillaceae</taxon>
        <taxon>Metabacillus</taxon>
    </lineage>
</organism>
<dbReference type="EMBL" id="JAUSTZ010000003">
    <property type="protein sequence ID" value="MDQ0225724.1"/>
    <property type="molecule type" value="Genomic_DNA"/>
</dbReference>
<proteinExistence type="predicted"/>
<dbReference type="Proteomes" id="UP001232245">
    <property type="component" value="Unassembled WGS sequence"/>
</dbReference>
<gene>
    <name evidence="1" type="ORF">J2S02_002068</name>
</gene>
<evidence type="ECO:0000313" key="2">
    <source>
        <dbReference type="Proteomes" id="UP001232245"/>
    </source>
</evidence>
<comment type="caution">
    <text evidence="1">The sequence shown here is derived from an EMBL/GenBank/DDBJ whole genome shotgun (WGS) entry which is preliminary data.</text>
</comment>
<dbReference type="RefSeq" id="WP_174880831.1">
    <property type="nucleotide sequence ID" value="NZ_CADEPK010000260.1"/>
</dbReference>
<accession>A0ABT9Z175</accession>
<reference evidence="1 2" key="1">
    <citation type="submission" date="2023-07" db="EMBL/GenBank/DDBJ databases">
        <title>Genomic Encyclopedia of Type Strains, Phase IV (KMG-IV): sequencing the most valuable type-strain genomes for metagenomic binning, comparative biology and taxonomic classification.</title>
        <authorList>
            <person name="Goeker M."/>
        </authorList>
    </citation>
    <scope>NUCLEOTIDE SEQUENCE [LARGE SCALE GENOMIC DNA]</scope>
    <source>
        <strain evidence="1 2">DSM 17723</strain>
    </source>
</reference>
<evidence type="ECO:0000313" key="1">
    <source>
        <dbReference type="EMBL" id="MDQ0225724.1"/>
    </source>
</evidence>